<reference evidence="12 13" key="1">
    <citation type="journal article" date="2023" name="Insect Mol. Biol.">
        <title>Genome sequencing provides insights into the evolution of gene families encoding plant cell wall-degrading enzymes in longhorned beetles.</title>
        <authorList>
            <person name="Shin N.R."/>
            <person name="Okamura Y."/>
            <person name="Kirsch R."/>
            <person name="Pauchet Y."/>
        </authorList>
    </citation>
    <scope>NUCLEOTIDE SEQUENCE [LARGE SCALE GENOMIC DNA]</scope>
    <source>
        <strain evidence="12">EAD_L_NR</strain>
    </source>
</reference>
<evidence type="ECO:0000256" key="5">
    <source>
        <dbReference type="ARBA" id="ARBA00022679"/>
    </source>
</evidence>
<dbReference type="PROSITE" id="PS51081">
    <property type="entry name" value="ZF_SIAH"/>
    <property type="match status" value="1"/>
</dbReference>
<dbReference type="Pfam" id="PF21361">
    <property type="entry name" value="Sina_ZnF"/>
    <property type="match status" value="1"/>
</dbReference>
<evidence type="ECO:0000256" key="6">
    <source>
        <dbReference type="ARBA" id="ARBA00022723"/>
    </source>
</evidence>
<keyword evidence="13" id="KW-1185">Reference proteome</keyword>
<keyword evidence="9" id="KW-0862">Zinc</keyword>
<dbReference type="SUPFAM" id="SSF57850">
    <property type="entry name" value="RING/U-box"/>
    <property type="match status" value="1"/>
</dbReference>
<dbReference type="PANTHER" id="PTHR45877">
    <property type="entry name" value="E3 UBIQUITIN-PROTEIN LIGASE SIAH2"/>
    <property type="match status" value="1"/>
</dbReference>
<dbReference type="SUPFAM" id="SSF49599">
    <property type="entry name" value="TRAF domain-like"/>
    <property type="match status" value="1"/>
</dbReference>
<comment type="similarity">
    <text evidence="3">Belongs to the SINA (Seven in absentia) family.</text>
</comment>
<evidence type="ECO:0000256" key="7">
    <source>
        <dbReference type="ARBA" id="ARBA00022771"/>
    </source>
</evidence>
<keyword evidence="5" id="KW-0808">Transferase</keyword>
<dbReference type="InterPro" id="IPR013083">
    <property type="entry name" value="Znf_RING/FYVE/PHD"/>
</dbReference>
<sequence>MDQQQQQLLKSFECPICTKYIVPPIRQCCNGHSICQKCFDKISICALCRGRKVEGRALVLERISSLLTFPCAYAEDGCDFRGPGDNIALHQSICAFSSVMCPLRFYECSWRGEKADVVVHCQTVHPQNFFFSSSKHFRSSRFCVCMNRTYHLVFYVFGNLFRLTWDLEKESGHMRLAMYCLRKNVDKDKFRFEMSCLMGQEKFLSVAGSCLPLQDDSDKFLRGKCFILNYDLVKECCDEDGDLNYAVTISKN</sequence>
<dbReference type="AlphaFoldDB" id="A0AAV8W549"/>
<dbReference type="GO" id="GO:0043161">
    <property type="term" value="P:proteasome-mediated ubiquitin-dependent protein catabolic process"/>
    <property type="evidence" value="ECO:0007669"/>
    <property type="project" value="TreeGrafter"/>
</dbReference>
<evidence type="ECO:0000259" key="11">
    <source>
        <dbReference type="PROSITE" id="PS51081"/>
    </source>
</evidence>
<keyword evidence="7 10" id="KW-0863">Zinc-finger</keyword>
<dbReference type="Proteomes" id="UP001159042">
    <property type="component" value="Unassembled WGS sequence"/>
</dbReference>
<evidence type="ECO:0000256" key="1">
    <source>
        <dbReference type="ARBA" id="ARBA00000900"/>
    </source>
</evidence>
<dbReference type="GO" id="GO:0061630">
    <property type="term" value="F:ubiquitin protein ligase activity"/>
    <property type="evidence" value="ECO:0007669"/>
    <property type="project" value="UniProtKB-EC"/>
</dbReference>
<dbReference type="GO" id="GO:0008270">
    <property type="term" value="F:zinc ion binding"/>
    <property type="evidence" value="ECO:0007669"/>
    <property type="project" value="UniProtKB-KW"/>
</dbReference>
<dbReference type="PANTHER" id="PTHR45877:SF2">
    <property type="entry name" value="E3 UBIQUITIN-PROTEIN LIGASE SINA-RELATED"/>
    <property type="match status" value="1"/>
</dbReference>
<proteinExistence type="inferred from homology"/>
<dbReference type="FunFam" id="3.30.40.10:FF:000041">
    <property type="entry name" value="E3 ubiquitin-protein ligase SINAT3"/>
    <property type="match status" value="1"/>
</dbReference>
<evidence type="ECO:0000256" key="8">
    <source>
        <dbReference type="ARBA" id="ARBA00022786"/>
    </source>
</evidence>
<keyword evidence="8" id="KW-0833">Ubl conjugation pathway</keyword>
<dbReference type="EC" id="2.3.2.27" evidence="4"/>
<organism evidence="12 13">
    <name type="scientific">Exocentrus adspersus</name>
    <dbReference type="NCBI Taxonomy" id="1586481"/>
    <lineage>
        <taxon>Eukaryota</taxon>
        <taxon>Metazoa</taxon>
        <taxon>Ecdysozoa</taxon>
        <taxon>Arthropoda</taxon>
        <taxon>Hexapoda</taxon>
        <taxon>Insecta</taxon>
        <taxon>Pterygota</taxon>
        <taxon>Neoptera</taxon>
        <taxon>Endopterygota</taxon>
        <taxon>Coleoptera</taxon>
        <taxon>Polyphaga</taxon>
        <taxon>Cucujiformia</taxon>
        <taxon>Chrysomeloidea</taxon>
        <taxon>Cerambycidae</taxon>
        <taxon>Lamiinae</taxon>
        <taxon>Acanthocinini</taxon>
        <taxon>Exocentrus</taxon>
    </lineage>
</organism>
<evidence type="ECO:0000256" key="10">
    <source>
        <dbReference type="PROSITE-ProRule" id="PRU00455"/>
    </source>
</evidence>
<accession>A0AAV8W549</accession>
<evidence type="ECO:0000256" key="9">
    <source>
        <dbReference type="ARBA" id="ARBA00022833"/>
    </source>
</evidence>
<dbReference type="InterPro" id="IPR004162">
    <property type="entry name" value="SINA-like_animal"/>
</dbReference>
<name>A0AAV8W549_9CUCU</name>
<protein>
    <recommendedName>
        <fullName evidence="4">RING-type E3 ubiquitin transferase</fullName>
        <ecNumber evidence="4">2.3.2.27</ecNumber>
    </recommendedName>
</protein>
<dbReference type="EMBL" id="JANEYG010000012">
    <property type="protein sequence ID" value="KAJ8921086.1"/>
    <property type="molecule type" value="Genomic_DNA"/>
</dbReference>
<evidence type="ECO:0000313" key="12">
    <source>
        <dbReference type="EMBL" id="KAJ8921086.1"/>
    </source>
</evidence>
<gene>
    <name evidence="12" type="ORF">NQ315_015883</name>
</gene>
<comment type="pathway">
    <text evidence="2">Protein modification; protein ubiquitination.</text>
</comment>
<evidence type="ECO:0000256" key="3">
    <source>
        <dbReference type="ARBA" id="ARBA00009119"/>
    </source>
</evidence>
<evidence type="ECO:0000256" key="2">
    <source>
        <dbReference type="ARBA" id="ARBA00004906"/>
    </source>
</evidence>
<dbReference type="InterPro" id="IPR049548">
    <property type="entry name" value="Sina-like_RING"/>
</dbReference>
<feature type="domain" description="SIAH-type" evidence="11">
    <location>
        <begin position="66"/>
        <end position="126"/>
    </location>
</feature>
<dbReference type="Gene3D" id="3.30.40.10">
    <property type="entry name" value="Zinc/RING finger domain, C3HC4 (zinc finger)"/>
    <property type="match status" value="2"/>
</dbReference>
<dbReference type="InterPro" id="IPR013010">
    <property type="entry name" value="Znf_SIAH"/>
</dbReference>
<keyword evidence="6" id="KW-0479">Metal-binding</keyword>
<evidence type="ECO:0000256" key="4">
    <source>
        <dbReference type="ARBA" id="ARBA00012483"/>
    </source>
</evidence>
<comment type="caution">
    <text evidence="12">The sequence shown here is derived from an EMBL/GenBank/DDBJ whole genome shotgun (WGS) entry which is preliminary data.</text>
</comment>
<dbReference type="GO" id="GO:0005737">
    <property type="term" value="C:cytoplasm"/>
    <property type="evidence" value="ECO:0007669"/>
    <property type="project" value="TreeGrafter"/>
</dbReference>
<dbReference type="GO" id="GO:0031624">
    <property type="term" value="F:ubiquitin conjugating enzyme binding"/>
    <property type="evidence" value="ECO:0007669"/>
    <property type="project" value="TreeGrafter"/>
</dbReference>
<comment type="catalytic activity">
    <reaction evidence="1">
        <text>S-ubiquitinyl-[E2 ubiquitin-conjugating enzyme]-L-cysteine + [acceptor protein]-L-lysine = [E2 ubiquitin-conjugating enzyme]-L-cysteine + N(6)-ubiquitinyl-[acceptor protein]-L-lysine.</text>
        <dbReference type="EC" id="2.3.2.27"/>
    </reaction>
</comment>
<dbReference type="Pfam" id="PF21362">
    <property type="entry name" value="Sina_RING"/>
    <property type="match status" value="1"/>
</dbReference>
<evidence type="ECO:0000313" key="13">
    <source>
        <dbReference type="Proteomes" id="UP001159042"/>
    </source>
</evidence>